<comment type="similarity">
    <text evidence="8">Belongs to the major facilitator superfamily. Phosphate:H(+) symporter (TC 2.A.1.9) family.</text>
</comment>
<dbReference type="GO" id="GO:0051119">
    <property type="term" value="F:sugar transmembrane transporter activity"/>
    <property type="evidence" value="ECO:0007669"/>
    <property type="project" value="InterPro"/>
</dbReference>
<evidence type="ECO:0000256" key="2">
    <source>
        <dbReference type="ARBA" id="ARBA00010992"/>
    </source>
</evidence>
<keyword evidence="3 9" id="KW-0813">Transport</keyword>
<reference evidence="12" key="1">
    <citation type="submission" date="2019-08" db="EMBL/GenBank/DDBJ databases">
        <title>Reference gene set and small RNA set construction with multiple tissues from Davidia involucrata Baill.</title>
        <authorList>
            <person name="Yang H."/>
            <person name="Zhou C."/>
            <person name="Li G."/>
            <person name="Wang J."/>
            <person name="Gao P."/>
            <person name="Wang M."/>
            <person name="Wang R."/>
            <person name="Zhao Y."/>
        </authorList>
    </citation>
    <scope>NUCLEOTIDE SEQUENCE</scope>
    <source>
        <tissue evidence="12">Mixed with DoveR01_LX</tissue>
    </source>
</reference>
<dbReference type="InterPro" id="IPR044775">
    <property type="entry name" value="MFS_ERD6/Tret1-like"/>
</dbReference>
<dbReference type="PROSITE" id="PS50850">
    <property type="entry name" value="MFS"/>
    <property type="match status" value="1"/>
</dbReference>
<dbReference type="InterPro" id="IPR020846">
    <property type="entry name" value="MFS_dom"/>
</dbReference>
<dbReference type="GO" id="GO:0016020">
    <property type="term" value="C:membrane"/>
    <property type="evidence" value="ECO:0007669"/>
    <property type="project" value="UniProtKB-SubCell"/>
</dbReference>
<feature type="transmembrane region" description="Helical" evidence="10">
    <location>
        <begin position="115"/>
        <end position="138"/>
    </location>
</feature>
<evidence type="ECO:0000259" key="11">
    <source>
        <dbReference type="PROSITE" id="PS50850"/>
    </source>
</evidence>
<dbReference type="InterPro" id="IPR036259">
    <property type="entry name" value="MFS_trans_sf"/>
</dbReference>
<feature type="transmembrane region" description="Helical" evidence="10">
    <location>
        <begin position="42"/>
        <end position="64"/>
    </location>
</feature>
<accession>A0A5B7B096</accession>
<evidence type="ECO:0000256" key="4">
    <source>
        <dbReference type="ARBA" id="ARBA00022597"/>
    </source>
</evidence>
<dbReference type="Gene3D" id="1.20.1250.20">
    <property type="entry name" value="MFS general substrate transporter like domains"/>
    <property type="match status" value="1"/>
</dbReference>
<keyword evidence="6 10" id="KW-1133">Transmembrane helix</keyword>
<evidence type="ECO:0000256" key="9">
    <source>
        <dbReference type="RuleBase" id="RU003346"/>
    </source>
</evidence>
<dbReference type="SUPFAM" id="SSF103473">
    <property type="entry name" value="MFS general substrate transporter"/>
    <property type="match status" value="1"/>
</dbReference>
<keyword evidence="5 10" id="KW-0812">Transmembrane</keyword>
<keyword evidence="4 12" id="KW-0762">Sugar transport</keyword>
<evidence type="ECO:0000256" key="8">
    <source>
        <dbReference type="ARBA" id="ARBA00044504"/>
    </source>
</evidence>
<feature type="domain" description="Major facilitator superfamily (MFS) profile" evidence="11">
    <location>
        <begin position="46"/>
        <end position="468"/>
    </location>
</feature>
<evidence type="ECO:0000256" key="7">
    <source>
        <dbReference type="ARBA" id="ARBA00023136"/>
    </source>
</evidence>
<dbReference type="AlphaFoldDB" id="A0A5B7B096"/>
<comment type="similarity">
    <text evidence="2 9">Belongs to the major facilitator superfamily. Sugar transporter (TC 2.A.1.1) family.</text>
</comment>
<dbReference type="PRINTS" id="PR00171">
    <property type="entry name" value="SUGRTRNSPORT"/>
</dbReference>
<dbReference type="NCBIfam" id="TIGR00879">
    <property type="entry name" value="SP"/>
    <property type="match status" value="1"/>
</dbReference>
<organism evidence="12">
    <name type="scientific">Davidia involucrata</name>
    <name type="common">Dove tree</name>
    <dbReference type="NCBI Taxonomy" id="16924"/>
    <lineage>
        <taxon>Eukaryota</taxon>
        <taxon>Viridiplantae</taxon>
        <taxon>Streptophyta</taxon>
        <taxon>Embryophyta</taxon>
        <taxon>Tracheophyta</taxon>
        <taxon>Spermatophyta</taxon>
        <taxon>Magnoliopsida</taxon>
        <taxon>eudicotyledons</taxon>
        <taxon>Gunneridae</taxon>
        <taxon>Pentapetalae</taxon>
        <taxon>asterids</taxon>
        <taxon>Cornales</taxon>
        <taxon>Nyssaceae</taxon>
        <taxon>Davidia</taxon>
    </lineage>
</organism>
<dbReference type="Pfam" id="PF00083">
    <property type="entry name" value="Sugar_tr"/>
    <property type="match status" value="1"/>
</dbReference>
<feature type="transmembrane region" description="Helical" evidence="10">
    <location>
        <begin position="144"/>
        <end position="163"/>
    </location>
</feature>
<feature type="transmembrane region" description="Helical" evidence="10">
    <location>
        <begin position="446"/>
        <end position="464"/>
    </location>
</feature>
<keyword evidence="7 10" id="KW-0472">Membrane</keyword>
<name>A0A5B7B096_DAVIN</name>
<evidence type="ECO:0000256" key="10">
    <source>
        <dbReference type="SAM" id="Phobius"/>
    </source>
</evidence>
<comment type="subcellular location">
    <subcellularLocation>
        <location evidence="1">Membrane</location>
        <topology evidence="1">Multi-pass membrane protein</topology>
    </subcellularLocation>
</comment>
<evidence type="ECO:0000256" key="5">
    <source>
        <dbReference type="ARBA" id="ARBA00022692"/>
    </source>
</evidence>
<dbReference type="InterPro" id="IPR005828">
    <property type="entry name" value="MFS_sugar_transport-like"/>
</dbReference>
<dbReference type="CDD" id="cd17358">
    <property type="entry name" value="MFS_GLUT6_8_Class3_like"/>
    <property type="match status" value="1"/>
</dbReference>
<feature type="transmembrane region" description="Helical" evidence="10">
    <location>
        <begin position="277"/>
        <end position="299"/>
    </location>
</feature>
<proteinExistence type="inferred from homology"/>
<feature type="transmembrane region" description="Helical" evidence="10">
    <location>
        <begin position="175"/>
        <end position="192"/>
    </location>
</feature>
<dbReference type="PANTHER" id="PTHR48021:SF13">
    <property type="entry name" value="SUGAR TRANSPORTER ERD6-LIKE 7"/>
    <property type="match status" value="1"/>
</dbReference>
<sequence>MEACDNIQGEDEMEPLISQLENITVEEETQGKNRDHKGSIRVVLLSTAFALCGSFIYGFCVHYTSPTESAIREDLNLSLPQYSVFASMLAIGAMLGALTCGYLTDFIGRKGAMSVSAVFCIVGWLAICFAKGALLLDIGRMCTGYGSGVFSYVVPVFIAEIAPKDLRGGLMTMNELMRIVGGSICYLLGTVVTWRILALAGGGLTPSFILLLGMIVVPESPRWLAMNGRHKEFEAALQRLRGKDADISFEAAEIKEYIETLQCMPRSRMLDLFQRRYLYSIIVGVGLMVLKQLGGISAINSYASEILILSGFSSGNMGTIVIACSQIPVTILGVILMDYSGRRPLLLVSAIGTLGGNILMGFSFYLKDHDMLLNWVPNLVLTGILLFLWSYTLGMAPISWIILTEIFPINIKATAGSLATWVNWFISWLVSYTFNFLLSWSSSGPFFLFSGIGIATVLFVAKLVPETKRQTLEEIQAAMNAFNAQH</sequence>
<evidence type="ECO:0000256" key="6">
    <source>
        <dbReference type="ARBA" id="ARBA00022989"/>
    </source>
</evidence>
<feature type="transmembrane region" description="Helical" evidence="10">
    <location>
        <begin position="84"/>
        <end position="103"/>
    </location>
</feature>
<feature type="transmembrane region" description="Helical" evidence="10">
    <location>
        <begin position="198"/>
        <end position="217"/>
    </location>
</feature>
<feature type="transmembrane region" description="Helical" evidence="10">
    <location>
        <begin position="415"/>
        <end position="434"/>
    </location>
</feature>
<dbReference type="InterPro" id="IPR050549">
    <property type="entry name" value="MFS_Trehalose_Transporter"/>
</dbReference>
<protein>
    <submittedName>
        <fullName evidence="12">Putative sugar transporter ERD6-like 7 isoform X1</fullName>
    </submittedName>
</protein>
<feature type="transmembrane region" description="Helical" evidence="10">
    <location>
        <begin position="319"/>
        <end position="337"/>
    </location>
</feature>
<evidence type="ECO:0000313" key="12">
    <source>
        <dbReference type="EMBL" id="MPA60991.1"/>
    </source>
</evidence>
<evidence type="ECO:0000256" key="1">
    <source>
        <dbReference type="ARBA" id="ARBA00004141"/>
    </source>
</evidence>
<dbReference type="PANTHER" id="PTHR48021">
    <property type="match status" value="1"/>
</dbReference>
<feature type="transmembrane region" description="Helical" evidence="10">
    <location>
        <begin position="378"/>
        <end position="403"/>
    </location>
</feature>
<dbReference type="FunFam" id="1.20.1250.20:FF:000043">
    <property type="entry name" value="sugar transporter ERD6-like 6"/>
    <property type="match status" value="1"/>
</dbReference>
<gene>
    <name evidence="12" type="ORF">Din_030432</name>
</gene>
<evidence type="ECO:0000256" key="3">
    <source>
        <dbReference type="ARBA" id="ARBA00022448"/>
    </source>
</evidence>
<dbReference type="EMBL" id="GHES01030432">
    <property type="protein sequence ID" value="MPA60991.1"/>
    <property type="molecule type" value="Transcribed_RNA"/>
</dbReference>
<feature type="transmembrane region" description="Helical" evidence="10">
    <location>
        <begin position="344"/>
        <end position="366"/>
    </location>
</feature>
<dbReference type="InterPro" id="IPR003663">
    <property type="entry name" value="Sugar/inositol_transpt"/>
</dbReference>